<evidence type="ECO:0000313" key="2">
    <source>
        <dbReference type="Proteomes" id="UP000825072"/>
    </source>
</evidence>
<accession>A0AAD1KSC1</accession>
<dbReference type="AlphaFoldDB" id="A0AAD1KSC1"/>
<dbReference type="EMBL" id="AP024747">
    <property type="protein sequence ID" value="BCY26161.1"/>
    <property type="molecule type" value="Genomic_DNA"/>
</dbReference>
<evidence type="ECO:0000313" key="1">
    <source>
        <dbReference type="EMBL" id="BCY26161.1"/>
    </source>
</evidence>
<proteinExistence type="predicted"/>
<sequence length="62" mass="6967">MSVVLTITVASIYVDERGRIEISGSQILEEYCKSYEDEAQARGAPINWFEPNMRIVSSQITA</sequence>
<gene>
    <name evidence="1" type="ORF">KB1_21510</name>
</gene>
<reference evidence="1" key="1">
    <citation type="submission" date="2021-06" db="EMBL/GenBank/DDBJ databases">
        <title>Genome sequence of Cutibacterium modestum strain KB17-24694.</title>
        <authorList>
            <person name="Dekio I."/>
            <person name="Asahina A."/>
            <person name="Nishida M."/>
        </authorList>
    </citation>
    <scope>NUCLEOTIDE SEQUENCE</scope>
    <source>
        <strain evidence="1">KB17-24694</strain>
    </source>
</reference>
<dbReference type="Proteomes" id="UP000825072">
    <property type="component" value="Chromosome 1"/>
</dbReference>
<protein>
    <submittedName>
        <fullName evidence="1">Uncharacterized protein</fullName>
    </submittedName>
</protein>
<organism evidence="1 2">
    <name type="scientific">Cutibacterium modestum</name>
    <dbReference type="NCBI Taxonomy" id="2559073"/>
    <lineage>
        <taxon>Bacteria</taxon>
        <taxon>Bacillati</taxon>
        <taxon>Actinomycetota</taxon>
        <taxon>Actinomycetes</taxon>
        <taxon>Propionibacteriales</taxon>
        <taxon>Propionibacteriaceae</taxon>
        <taxon>Cutibacterium</taxon>
    </lineage>
</organism>
<name>A0AAD1KSC1_9ACTN</name>